<protein>
    <submittedName>
        <fullName evidence="1">Acyl-CoA thioesterase</fullName>
        <ecNumber evidence="1">3.1.2.-</ecNumber>
    </submittedName>
</protein>
<dbReference type="Pfam" id="PF13279">
    <property type="entry name" value="4HBT_2"/>
    <property type="match status" value="1"/>
</dbReference>
<keyword evidence="1" id="KW-0378">Hydrolase</keyword>
<dbReference type="Proteomes" id="UP001597280">
    <property type="component" value="Unassembled WGS sequence"/>
</dbReference>
<dbReference type="RefSeq" id="WP_343905652.1">
    <property type="nucleotide sequence ID" value="NZ_BAAAIS010000003.1"/>
</dbReference>
<dbReference type="CDD" id="cd00586">
    <property type="entry name" value="4HBT"/>
    <property type="match status" value="1"/>
</dbReference>
<keyword evidence="2" id="KW-1185">Reference proteome</keyword>
<organism evidence="1 2">
    <name type="scientific">Brachybacterium rhamnosum</name>
    <dbReference type="NCBI Taxonomy" id="173361"/>
    <lineage>
        <taxon>Bacteria</taxon>
        <taxon>Bacillati</taxon>
        <taxon>Actinomycetota</taxon>
        <taxon>Actinomycetes</taxon>
        <taxon>Micrococcales</taxon>
        <taxon>Dermabacteraceae</taxon>
        <taxon>Brachybacterium</taxon>
    </lineage>
</organism>
<dbReference type="PANTHER" id="PTHR12475:SF4">
    <property type="entry name" value="PROTEIN THEM6"/>
    <property type="match status" value="1"/>
</dbReference>
<dbReference type="InterPro" id="IPR051490">
    <property type="entry name" value="THEM6_lcsJ_thioesterase"/>
</dbReference>
<dbReference type="Gene3D" id="3.10.129.10">
    <property type="entry name" value="Hotdog Thioesterase"/>
    <property type="match status" value="1"/>
</dbReference>
<name>A0ABW4PZL0_9MICO</name>
<sequence length="208" mass="24006">MSSYHRVIVAGAAPHGTVAGRTSPMNMYLRLLWLMIRLRLRRGRALSIWDTSRTAFRVNPLDLDVQRHMNNGRYLSLMDLGRMDLMIRSGFWQHISAQGWYPVVAGQTITYRRSLTLGQRFHLSTRVLGHDERWIYMEQVFRVGETVYADAIVRARFLRWKGGSVDVSEVLEGAGPMPEHLVVPDWVERWNEESSAHSRAVGENDRGR</sequence>
<evidence type="ECO:0000313" key="2">
    <source>
        <dbReference type="Proteomes" id="UP001597280"/>
    </source>
</evidence>
<dbReference type="SUPFAM" id="SSF54637">
    <property type="entry name" value="Thioesterase/thiol ester dehydrase-isomerase"/>
    <property type="match status" value="1"/>
</dbReference>
<dbReference type="EMBL" id="JBHUFL010000003">
    <property type="protein sequence ID" value="MFD1836264.1"/>
    <property type="molecule type" value="Genomic_DNA"/>
</dbReference>
<dbReference type="PANTHER" id="PTHR12475">
    <property type="match status" value="1"/>
</dbReference>
<evidence type="ECO:0000313" key="1">
    <source>
        <dbReference type="EMBL" id="MFD1836264.1"/>
    </source>
</evidence>
<proteinExistence type="predicted"/>
<dbReference type="EC" id="3.1.2.-" evidence="1"/>
<dbReference type="GO" id="GO:0016787">
    <property type="term" value="F:hydrolase activity"/>
    <property type="evidence" value="ECO:0007669"/>
    <property type="project" value="UniProtKB-KW"/>
</dbReference>
<gene>
    <name evidence="1" type="ORF">ACFSDA_14440</name>
</gene>
<dbReference type="InterPro" id="IPR029069">
    <property type="entry name" value="HotDog_dom_sf"/>
</dbReference>
<reference evidence="2" key="1">
    <citation type="journal article" date="2019" name="Int. J. Syst. Evol. Microbiol.">
        <title>The Global Catalogue of Microorganisms (GCM) 10K type strain sequencing project: providing services to taxonomists for standard genome sequencing and annotation.</title>
        <authorList>
            <consortium name="The Broad Institute Genomics Platform"/>
            <consortium name="The Broad Institute Genome Sequencing Center for Infectious Disease"/>
            <person name="Wu L."/>
            <person name="Ma J."/>
        </authorList>
    </citation>
    <scope>NUCLEOTIDE SEQUENCE [LARGE SCALE GENOMIC DNA]</scope>
    <source>
        <strain evidence="2">JCM 11650</strain>
    </source>
</reference>
<accession>A0ABW4PZL0</accession>
<comment type="caution">
    <text evidence="1">The sequence shown here is derived from an EMBL/GenBank/DDBJ whole genome shotgun (WGS) entry which is preliminary data.</text>
</comment>